<dbReference type="InParanoid" id="D6U1T9"/>
<sequence>MLHTINLLLPFLSQLQVRHGLVVASSPTLSWNLLADFGEIFRYAFMRNAYLAGTLVAIVAGIVGYFVVLRGLSFAGHSLSHIGFAGATAAILVGVSSLYGLLAFTIGSGMMMGWLGKRLQGRDVVTGIVLAWMLGLGVLFLSLYKGYATEAYAVLFGQVLGISQRDVIITLITTIVTLVVLFAIYRPLLFASLDEEIAEARGVPTQLLSLLFMVVLALAVTAATQVVGVLMIFALLVTPAAIAERLTSRPPLTILCSVVLSILFTWLGLTVSYYLPYPVSFFITTFAFVTYVLVRLLPMLLRKRGAQREALEEPGDETLFAPQDTELSLAPSQGA</sequence>
<evidence type="ECO:0000256" key="5">
    <source>
        <dbReference type="ARBA" id="ARBA00023136"/>
    </source>
</evidence>
<dbReference type="Proteomes" id="UP000004508">
    <property type="component" value="Unassembled WGS sequence"/>
</dbReference>
<keyword evidence="9" id="KW-1185">Reference proteome</keyword>
<dbReference type="FunCoup" id="D6U1T9">
    <property type="interactions" value="212"/>
</dbReference>
<feature type="transmembrane region" description="Helical" evidence="7">
    <location>
        <begin position="124"/>
        <end position="147"/>
    </location>
</feature>
<comment type="subcellular location">
    <subcellularLocation>
        <location evidence="6">Cell membrane</location>
        <topology evidence="6">Multi-pass membrane protein</topology>
    </subcellularLocation>
    <subcellularLocation>
        <location evidence="1">Membrane</location>
        <topology evidence="1">Multi-pass membrane protein</topology>
    </subcellularLocation>
</comment>
<dbReference type="RefSeq" id="WP_007917826.1">
    <property type="nucleotide sequence ID" value="NZ_ADVG01000004.1"/>
</dbReference>
<dbReference type="GO" id="GO:0010043">
    <property type="term" value="P:response to zinc ion"/>
    <property type="evidence" value="ECO:0007669"/>
    <property type="project" value="TreeGrafter"/>
</dbReference>
<name>D6U1T9_KTERA</name>
<proteinExistence type="inferred from homology"/>
<dbReference type="STRING" id="485913.Krac_1451"/>
<protein>
    <submittedName>
        <fullName evidence="8">ABC-3 protein</fullName>
    </submittedName>
</protein>
<feature type="transmembrane region" description="Helical" evidence="7">
    <location>
        <begin position="48"/>
        <end position="69"/>
    </location>
</feature>
<organism evidence="8 9">
    <name type="scientific">Ktedonobacter racemifer DSM 44963</name>
    <dbReference type="NCBI Taxonomy" id="485913"/>
    <lineage>
        <taxon>Bacteria</taxon>
        <taxon>Bacillati</taxon>
        <taxon>Chloroflexota</taxon>
        <taxon>Ktedonobacteria</taxon>
        <taxon>Ktedonobacterales</taxon>
        <taxon>Ktedonobacteraceae</taxon>
        <taxon>Ktedonobacter</taxon>
    </lineage>
</organism>
<feature type="transmembrane region" description="Helical" evidence="7">
    <location>
        <begin position="281"/>
        <end position="301"/>
    </location>
</feature>
<dbReference type="SUPFAM" id="SSF81345">
    <property type="entry name" value="ABC transporter involved in vitamin B12 uptake, BtuC"/>
    <property type="match status" value="1"/>
</dbReference>
<evidence type="ECO:0000313" key="8">
    <source>
        <dbReference type="EMBL" id="EFH80823.1"/>
    </source>
</evidence>
<evidence type="ECO:0000256" key="7">
    <source>
        <dbReference type="SAM" id="Phobius"/>
    </source>
</evidence>
<evidence type="ECO:0000256" key="1">
    <source>
        <dbReference type="ARBA" id="ARBA00004141"/>
    </source>
</evidence>
<dbReference type="InterPro" id="IPR037294">
    <property type="entry name" value="ABC_BtuC-like"/>
</dbReference>
<evidence type="ECO:0000313" key="9">
    <source>
        <dbReference type="Proteomes" id="UP000004508"/>
    </source>
</evidence>
<feature type="transmembrane region" description="Helical" evidence="7">
    <location>
        <begin position="252"/>
        <end position="275"/>
    </location>
</feature>
<keyword evidence="3 6" id="KW-0812">Transmembrane</keyword>
<evidence type="ECO:0000256" key="6">
    <source>
        <dbReference type="RuleBase" id="RU003943"/>
    </source>
</evidence>
<feature type="transmembrane region" description="Helical" evidence="7">
    <location>
        <begin position="81"/>
        <end position="104"/>
    </location>
</feature>
<accession>D6U1T9</accession>
<dbReference type="Gene3D" id="1.10.3470.10">
    <property type="entry name" value="ABC transporter involved in vitamin B12 uptake, BtuC"/>
    <property type="match status" value="1"/>
</dbReference>
<dbReference type="Pfam" id="PF00950">
    <property type="entry name" value="ABC-3"/>
    <property type="match status" value="1"/>
</dbReference>
<dbReference type="GO" id="GO:0055085">
    <property type="term" value="P:transmembrane transport"/>
    <property type="evidence" value="ECO:0007669"/>
    <property type="project" value="InterPro"/>
</dbReference>
<keyword evidence="4 7" id="KW-1133">Transmembrane helix</keyword>
<reference evidence="8 9" key="1">
    <citation type="journal article" date="2011" name="Stand. Genomic Sci.">
        <title>Non-contiguous finished genome sequence and contextual data of the filamentous soil bacterium Ktedonobacter racemifer type strain (SOSP1-21).</title>
        <authorList>
            <person name="Chang Y.J."/>
            <person name="Land M."/>
            <person name="Hauser L."/>
            <person name="Chertkov O."/>
            <person name="Del Rio T.G."/>
            <person name="Nolan M."/>
            <person name="Copeland A."/>
            <person name="Tice H."/>
            <person name="Cheng J.F."/>
            <person name="Lucas S."/>
            <person name="Han C."/>
            <person name="Goodwin L."/>
            <person name="Pitluck S."/>
            <person name="Ivanova N."/>
            <person name="Ovchinikova G."/>
            <person name="Pati A."/>
            <person name="Chen A."/>
            <person name="Palaniappan K."/>
            <person name="Mavromatis K."/>
            <person name="Liolios K."/>
            <person name="Brettin T."/>
            <person name="Fiebig A."/>
            <person name="Rohde M."/>
            <person name="Abt B."/>
            <person name="Goker M."/>
            <person name="Detter J.C."/>
            <person name="Woyke T."/>
            <person name="Bristow J."/>
            <person name="Eisen J.A."/>
            <person name="Markowitz V."/>
            <person name="Hugenholtz P."/>
            <person name="Kyrpides N.C."/>
            <person name="Klenk H.P."/>
            <person name="Lapidus A."/>
        </authorList>
    </citation>
    <scope>NUCLEOTIDE SEQUENCE [LARGE SCALE GENOMIC DNA]</scope>
    <source>
        <strain evidence="9">DSM 44963</strain>
    </source>
</reference>
<dbReference type="PANTHER" id="PTHR30477">
    <property type="entry name" value="ABC-TRANSPORTER METAL-BINDING PROTEIN"/>
    <property type="match status" value="1"/>
</dbReference>
<dbReference type="PANTHER" id="PTHR30477:SF13">
    <property type="entry name" value="IRON TRANSPORT SYSTEM MEMBRANE PROTEIN HI_0360-RELATED"/>
    <property type="match status" value="1"/>
</dbReference>
<evidence type="ECO:0000256" key="2">
    <source>
        <dbReference type="ARBA" id="ARBA00008034"/>
    </source>
</evidence>
<dbReference type="CDD" id="cd06550">
    <property type="entry name" value="TM_ABC_iron-siderophores_like"/>
    <property type="match status" value="1"/>
</dbReference>
<evidence type="ECO:0000256" key="4">
    <source>
        <dbReference type="ARBA" id="ARBA00022989"/>
    </source>
</evidence>
<keyword evidence="6" id="KW-0813">Transport</keyword>
<dbReference type="AlphaFoldDB" id="D6U1T9"/>
<keyword evidence="5 7" id="KW-0472">Membrane</keyword>
<comment type="caution">
    <text evidence="8">The sequence shown here is derived from an EMBL/GenBank/DDBJ whole genome shotgun (WGS) entry which is preliminary data.</text>
</comment>
<comment type="similarity">
    <text evidence="2 6">Belongs to the ABC-3 integral membrane protein family.</text>
</comment>
<dbReference type="GO" id="GO:0043190">
    <property type="term" value="C:ATP-binding cassette (ABC) transporter complex"/>
    <property type="evidence" value="ECO:0007669"/>
    <property type="project" value="InterPro"/>
</dbReference>
<dbReference type="eggNOG" id="COG1108">
    <property type="taxonomic scope" value="Bacteria"/>
</dbReference>
<feature type="transmembrane region" description="Helical" evidence="7">
    <location>
        <begin position="207"/>
        <end position="240"/>
    </location>
</feature>
<gene>
    <name evidence="8" type="ORF">Krac_1451</name>
</gene>
<dbReference type="EMBL" id="ADVG01000004">
    <property type="protein sequence ID" value="EFH80823.1"/>
    <property type="molecule type" value="Genomic_DNA"/>
</dbReference>
<dbReference type="InterPro" id="IPR001626">
    <property type="entry name" value="ABC_TroCD"/>
</dbReference>
<evidence type="ECO:0000256" key="3">
    <source>
        <dbReference type="ARBA" id="ARBA00022692"/>
    </source>
</evidence>
<feature type="transmembrane region" description="Helical" evidence="7">
    <location>
        <begin position="167"/>
        <end position="187"/>
    </location>
</feature>